<comment type="caution">
    <text evidence="2">The sequence shown here is derived from an EMBL/GenBank/DDBJ whole genome shotgun (WGS) entry which is preliminary data.</text>
</comment>
<dbReference type="PANTHER" id="PTHR21381">
    <property type="entry name" value="ZGC:162297"/>
    <property type="match status" value="1"/>
</dbReference>
<dbReference type="Proteomes" id="UP000318937">
    <property type="component" value="Unassembled WGS sequence"/>
</dbReference>
<evidence type="ECO:0000313" key="3">
    <source>
        <dbReference type="Proteomes" id="UP000318937"/>
    </source>
</evidence>
<dbReference type="InterPro" id="IPR011060">
    <property type="entry name" value="RibuloseP-bd_barrel"/>
</dbReference>
<comment type="similarity">
    <text evidence="1">Belongs to the BtpA family.</text>
</comment>
<dbReference type="OrthoDB" id="9791357at2"/>
<dbReference type="PANTHER" id="PTHR21381:SF3">
    <property type="entry name" value="SGC REGION PROTEIN SGCQ-RELATED"/>
    <property type="match status" value="1"/>
</dbReference>
<evidence type="ECO:0000313" key="2">
    <source>
        <dbReference type="EMBL" id="TQR16565.1"/>
    </source>
</evidence>
<dbReference type="Gene3D" id="3.20.20.70">
    <property type="entry name" value="Aldolase class I"/>
    <property type="match status" value="1"/>
</dbReference>
<dbReference type="SUPFAM" id="SSF51366">
    <property type="entry name" value="Ribulose-phoshate binding barrel"/>
    <property type="match status" value="1"/>
</dbReference>
<dbReference type="InterPro" id="IPR005137">
    <property type="entry name" value="BtpA"/>
</dbReference>
<dbReference type="InterPro" id="IPR013785">
    <property type="entry name" value="Aldolase_TIM"/>
</dbReference>
<sequence>MQTEDFLSLFNVKKPILAMIHLKGESDKEKIDIAKHEIDQLIDNGVDAVIIENYFGSPEVVEEVLSYICQNRKNIIYGLNVLDDDKKAFELANKYDAKFIQLDSVAGHLKQEDDREFEKWIMNARKQTNAFVLGGVRFKYQPYLSGRSLEEDLQIGMDRCDAIVVTGEGTGLETDITKIEEFRRIMGNDFPLVVGAGITADNFKEQLEVADAAIVGSYLKDTFKDDGNVSVENVQHFMEKVKNIR</sequence>
<evidence type="ECO:0000256" key="1">
    <source>
        <dbReference type="ARBA" id="ARBA00006007"/>
    </source>
</evidence>
<dbReference type="AlphaFoldDB" id="A0A544TGF7"/>
<reference evidence="2 3" key="1">
    <citation type="submission" date="2019-05" db="EMBL/GenBank/DDBJ databases">
        <title>Psychrobacillus vulpis sp. nov., a new species isolated from feces of a red fox that inhabits in The Tablas de Daimiel Natural Park, Albacete, Spain.</title>
        <authorList>
            <person name="Rodriguez M."/>
            <person name="Reina J.C."/>
            <person name="Bejar V."/>
            <person name="Llamas I."/>
        </authorList>
    </citation>
    <scope>NUCLEOTIDE SEQUENCE [LARGE SCALE GENOMIC DNA]</scope>
    <source>
        <strain evidence="2 3">NHI-2</strain>
    </source>
</reference>
<dbReference type="Pfam" id="PF03437">
    <property type="entry name" value="BtpA"/>
    <property type="match status" value="1"/>
</dbReference>
<proteinExistence type="inferred from homology"/>
<name>A0A544TGF7_9BACI</name>
<protein>
    <submittedName>
        <fullName evidence="2">Membrane biogenesis protein</fullName>
    </submittedName>
</protein>
<gene>
    <name evidence="2" type="ORF">FG383_06050</name>
</gene>
<organism evidence="2 3">
    <name type="scientific">Psychrobacillus soli</name>
    <dbReference type="NCBI Taxonomy" id="1543965"/>
    <lineage>
        <taxon>Bacteria</taxon>
        <taxon>Bacillati</taxon>
        <taxon>Bacillota</taxon>
        <taxon>Bacilli</taxon>
        <taxon>Bacillales</taxon>
        <taxon>Bacillaceae</taxon>
        <taxon>Psychrobacillus</taxon>
    </lineage>
</organism>
<accession>A0A544TGF7</accession>
<dbReference type="EMBL" id="VDGG01000010">
    <property type="protein sequence ID" value="TQR16565.1"/>
    <property type="molecule type" value="Genomic_DNA"/>
</dbReference>
<keyword evidence="3" id="KW-1185">Reference proteome</keyword>